<proteinExistence type="predicted"/>
<keyword evidence="1" id="KW-0479">Metal-binding</keyword>
<feature type="compositionally biased region" description="Polar residues" evidence="4">
    <location>
        <begin position="42"/>
        <end position="60"/>
    </location>
</feature>
<dbReference type="HOGENOM" id="CLU_748580_0_0_1"/>
<dbReference type="Proteomes" id="UP000008744">
    <property type="component" value="Unassembled WGS sequence"/>
</dbReference>
<evidence type="ECO:0000313" key="6">
    <source>
        <dbReference type="EMBL" id="EDW34217.1"/>
    </source>
</evidence>
<dbReference type="PROSITE" id="PS00018">
    <property type="entry name" value="EF_HAND_1"/>
    <property type="match status" value="1"/>
</dbReference>
<dbReference type="EMBL" id="CH479182">
    <property type="protein sequence ID" value="EDW34217.1"/>
    <property type="molecule type" value="Genomic_DNA"/>
</dbReference>
<evidence type="ECO:0000256" key="2">
    <source>
        <dbReference type="ARBA" id="ARBA00022737"/>
    </source>
</evidence>
<dbReference type="AlphaFoldDB" id="B4GF32"/>
<evidence type="ECO:0000256" key="3">
    <source>
        <dbReference type="ARBA" id="ARBA00022837"/>
    </source>
</evidence>
<feature type="compositionally biased region" description="Polar residues" evidence="4">
    <location>
        <begin position="23"/>
        <end position="33"/>
    </location>
</feature>
<dbReference type="InterPro" id="IPR002048">
    <property type="entry name" value="EF_hand_dom"/>
</dbReference>
<dbReference type="PROSITE" id="PS50222">
    <property type="entry name" value="EF_HAND_2"/>
    <property type="match status" value="1"/>
</dbReference>
<dbReference type="PANTHER" id="PTHR13025">
    <property type="entry name" value="EF-HAND DOMAIN-CONTAINING PROTEIN D"/>
    <property type="match status" value="1"/>
</dbReference>
<name>B4GF32_DROPE</name>
<feature type="domain" description="EF-hand" evidence="5">
    <location>
        <begin position="207"/>
        <end position="242"/>
    </location>
</feature>
<sequence>MSSDADMIDGDYVLSMSVSVSQTTLKNGPNDSGEQAVVPPESNLSSKASTVLPQDSAQPGEQSDEPEESTEESFGDIEREASGISLNEWGKESEENMTTASMSCSSFSSCESYHTIRKMILRRDPHTSNMSLDSGSSLPQINSCDQLMHQRECRVVGGKDSSHDSMLVVMEPKPNFTHHSCMDISVKEGDIGMEEVYHKFVAWFKRPEIDVAFKVFNEVDQDADGYIALADLKRGLEKLSVPQTHREAKSIMAQVAGPRCSAVHFSHFLLIYASLLNRLQLDKWPTRDAETDRFSRVDEVDVSQVGVHGARRYFEAKISLEGERLKPLSLMCTQPVARPSSLSSVATSRDMGDGTASGLKKLNEKKE</sequence>
<feature type="compositionally biased region" description="Acidic residues" evidence="4">
    <location>
        <begin position="62"/>
        <end position="75"/>
    </location>
</feature>
<dbReference type="InterPro" id="IPR011992">
    <property type="entry name" value="EF-hand-dom_pair"/>
</dbReference>
<feature type="region of interest" description="Disordered" evidence="4">
    <location>
        <begin position="23"/>
        <end position="102"/>
    </location>
</feature>
<keyword evidence="2" id="KW-0677">Repeat</keyword>
<accession>B4GF32</accession>
<dbReference type="InterPro" id="IPR018247">
    <property type="entry name" value="EF_Hand_1_Ca_BS"/>
</dbReference>
<keyword evidence="7" id="KW-1185">Reference proteome</keyword>
<feature type="region of interest" description="Disordered" evidence="4">
    <location>
        <begin position="337"/>
        <end position="367"/>
    </location>
</feature>
<dbReference type="STRING" id="7234.B4GF32"/>
<dbReference type="GO" id="GO:0005509">
    <property type="term" value="F:calcium ion binding"/>
    <property type="evidence" value="ECO:0007669"/>
    <property type="project" value="InterPro"/>
</dbReference>
<dbReference type="KEGG" id="dpe:6591615"/>
<dbReference type="PhylomeDB" id="B4GF32"/>
<dbReference type="Gene3D" id="1.10.238.10">
    <property type="entry name" value="EF-hand"/>
    <property type="match status" value="1"/>
</dbReference>
<gene>
    <name evidence="6" type="primary">Dper\GL22131</name>
    <name evidence="6" type="ORF">Dper_GL22131</name>
</gene>
<dbReference type="SMR" id="B4GF32"/>
<evidence type="ECO:0000313" key="7">
    <source>
        <dbReference type="Proteomes" id="UP000008744"/>
    </source>
</evidence>
<reference evidence="6 7" key="1">
    <citation type="journal article" date="2007" name="Nature">
        <title>Evolution of genes and genomes on the Drosophila phylogeny.</title>
        <authorList>
            <consortium name="Drosophila 12 Genomes Consortium"/>
            <person name="Clark A.G."/>
            <person name="Eisen M.B."/>
            <person name="Smith D.R."/>
            <person name="Bergman C.M."/>
            <person name="Oliver B."/>
            <person name="Markow T.A."/>
            <person name="Kaufman T.C."/>
            <person name="Kellis M."/>
            <person name="Gelbart W."/>
            <person name="Iyer V.N."/>
            <person name="Pollard D.A."/>
            <person name="Sackton T.B."/>
            <person name="Larracuente A.M."/>
            <person name="Singh N.D."/>
            <person name="Abad J.P."/>
            <person name="Abt D.N."/>
            <person name="Adryan B."/>
            <person name="Aguade M."/>
            <person name="Akashi H."/>
            <person name="Anderson W.W."/>
            <person name="Aquadro C.F."/>
            <person name="Ardell D.H."/>
            <person name="Arguello R."/>
            <person name="Artieri C.G."/>
            <person name="Barbash D.A."/>
            <person name="Barker D."/>
            <person name="Barsanti P."/>
            <person name="Batterham P."/>
            <person name="Batzoglou S."/>
            <person name="Begun D."/>
            <person name="Bhutkar A."/>
            <person name="Blanco E."/>
            <person name="Bosak S.A."/>
            <person name="Bradley R.K."/>
            <person name="Brand A.D."/>
            <person name="Brent M.R."/>
            <person name="Brooks A.N."/>
            <person name="Brown R.H."/>
            <person name="Butlin R.K."/>
            <person name="Caggese C."/>
            <person name="Calvi B.R."/>
            <person name="Bernardo de Carvalho A."/>
            <person name="Caspi A."/>
            <person name="Castrezana S."/>
            <person name="Celniker S.E."/>
            <person name="Chang J.L."/>
            <person name="Chapple C."/>
            <person name="Chatterji S."/>
            <person name="Chinwalla A."/>
            <person name="Civetta A."/>
            <person name="Clifton S.W."/>
            <person name="Comeron J.M."/>
            <person name="Costello J.C."/>
            <person name="Coyne J.A."/>
            <person name="Daub J."/>
            <person name="David R.G."/>
            <person name="Delcher A.L."/>
            <person name="Delehaunty K."/>
            <person name="Do C.B."/>
            <person name="Ebling H."/>
            <person name="Edwards K."/>
            <person name="Eickbush T."/>
            <person name="Evans J.D."/>
            <person name="Filipski A."/>
            <person name="Findeiss S."/>
            <person name="Freyhult E."/>
            <person name="Fulton L."/>
            <person name="Fulton R."/>
            <person name="Garcia A.C."/>
            <person name="Gardiner A."/>
            <person name="Garfield D.A."/>
            <person name="Garvin B.E."/>
            <person name="Gibson G."/>
            <person name="Gilbert D."/>
            <person name="Gnerre S."/>
            <person name="Godfrey J."/>
            <person name="Good R."/>
            <person name="Gotea V."/>
            <person name="Gravely B."/>
            <person name="Greenberg A.J."/>
            <person name="Griffiths-Jones S."/>
            <person name="Gross S."/>
            <person name="Guigo R."/>
            <person name="Gustafson E.A."/>
            <person name="Haerty W."/>
            <person name="Hahn M.W."/>
            <person name="Halligan D.L."/>
            <person name="Halpern A.L."/>
            <person name="Halter G.M."/>
            <person name="Han M.V."/>
            <person name="Heger A."/>
            <person name="Hillier L."/>
            <person name="Hinrichs A.S."/>
            <person name="Holmes I."/>
            <person name="Hoskins R.A."/>
            <person name="Hubisz M.J."/>
            <person name="Hultmark D."/>
            <person name="Huntley M.A."/>
            <person name="Jaffe D.B."/>
            <person name="Jagadeeshan S."/>
            <person name="Jeck W.R."/>
            <person name="Johnson J."/>
            <person name="Jones C.D."/>
            <person name="Jordan W.C."/>
            <person name="Karpen G.H."/>
            <person name="Kataoka E."/>
            <person name="Keightley P.D."/>
            <person name="Kheradpour P."/>
            <person name="Kirkness E.F."/>
            <person name="Koerich L.B."/>
            <person name="Kristiansen K."/>
            <person name="Kudrna D."/>
            <person name="Kulathinal R.J."/>
            <person name="Kumar S."/>
            <person name="Kwok R."/>
            <person name="Lander E."/>
            <person name="Langley C.H."/>
            <person name="Lapoint R."/>
            <person name="Lazzaro B.P."/>
            <person name="Lee S.J."/>
            <person name="Levesque L."/>
            <person name="Li R."/>
            <person name="Lin C.F."/>
            <person name="Lin M.F."/>
            <person name="Lindblad-Toh K."/>
            <person name="Llopart A."/>
            <person name="Long M."/>
            <person name="Low L."/>
            <person name="Lozovsky E."/>
            <person name="Lu J."/>
            <person name="Luo M."/>
            <person name="Machado C.A."/>
            <person name="Makalowski W."/>
            <person name="Marzo M."/>
            <person name="Matsuda M."/>
            <person name="Matzkin L."/>
            <person name="McAllister B."/>
            <person name="McBride C.S."/>
            <person name="McKernan B."/>
            <person name="McKernan K."/>
            <person name="Mendez-Lago M."/>
            <person name="Minx P."/>
            <person name="Mollenhauer M.U."/>
            <person name="Montooth K."/>
            <person name="Mount S.M."/>
            <person name="Mu X."/>
            <person name="Myers E."/>
            <person name="Negre B."/>
            <person name="Newfeld S."/>
            <person name="Nielsen R."/>
            <person name="Noor M.A."/>
            <person name="O'Grady P."/>
            <person name="Pachter L."/>
            <person name="Papaceit M."/>
            <person name="Parisi M.J."/>
            <person name="Parisi M."/>
            <person name="Parts L."/>
            <person name="Pedersen J.S."/>
            <person name="Pesole G."/>
            <person name="Phillippy A.M."/>
            <person name="Ponting C.P."/>
            <person name="Pop M."/>
            <person name="Porcelli D."/>
            <person name="Powell J.R."/>
            <person name="Prohaska S."/>
            <person name="Pruitt K."/>
            <person name="Puig M."/>
            <person name="Quesneville H."/>
            <person name="Ram K.R."/>
            <person name="Rand D."/>
            <person name="Rasmussen M.D."/>
            <person name="Reed L.K."/>
            <person name="Reenan R."/>
            <person name="Reily A."/>
            <person name="Remington K.A."/>
            <person name="Rieger T.T."/>
            <person name="Ritchie M.G."/>
            <person name="Robin C."/>
            <person name="Rogers Y.H."/>
            <person name="Rohde C."/>
            <person name="Rozas J."/>
            <person name="Rubenfield M.J."/>
            <person name="Ruiz A."/>
            <person name="Russo S."/>
            <person name="Salzberg S.L."/>
            <person name="Sanchez-Gracia A."/>
            <person name="Saranga D.J."/>
            <person name="Sato H."/>
            <person name="Schaeffer S.W."/>
            <person name="Schatz M.C."/>
            <person name="Schlenke T."/>
            <person name="Schwartz R."/>
            <person name="Segarra C."/>
            <person name="Singh R.S."/>
            <person name="Sirot L."/>
            <person name="Sirota M."/>
            <person name="Sisneros N.B."/>
            <person name="Smith C.D."/>
            <person name="Smith T.F."/>
            <person name="Spieth J."/>
            <person name="Stage D.E."/>
            <person name="Stark A."/>
            <person name="Stephan W."/>
            <person name="Strausberg R.L."/>
            <person name="Strempel S."/>
            <person name="Sturgill D."/>
            <person name="Sutton G."/>
            <person name="Sutton G.G."/>
            <person name="Tao W."/>
            <person name="Teichmann S."/>
            <person name="Tobari Y.N."/>
            <person name="Tomimura Y."/>
            <person name="Tsolas J.M."/>
            <person name="Valente V.L."/>
            <person name="Venter E."/>
            <person name="Venter J.C."/>
            <person name="Vicario S."/>
            <person name="Vieira F.G."/>
            <person name="Vilella A.J."/>
            <person name="Villasante A."/>
            <person name="Walenz B."/>
            <person name="Wang J."/>
            <person name="Wasserman M."/>
            <person name="Watts T."/>
            <person name="Wilson D."/>
            <person name="Wilson R.K."/>
            <person name="Wing R.A."/>
            <person name="Wolfner M.F."/>
            <person name="Wong A."/>
            <person name="Wong G.K."/>
            <person name="Wu C.I."/>
            <person name="Wu G."/>
            <person name="Yamamoto D."/>
            <person name="Yang H.P."/>
            <person name="Yang S.P."/>
            <person name="Yorke J.A."/>
            <person name="Yoshida K."/>
            <person name="Zdobnov E."/>
            <person name="Zhang P."/>
            <person name="Zhang Y."/>
            <person name="Zimin A.V."/>
            <person name="Baldwin J."/>
            <person name="Abdouelleil A."/>
            <person name="Abdulkadir J."/>
            <person name="Abebe A."/>
            <person name="Abera B."/>
            <person name="Abreu J."/>
            <person name="Acer S.C."/>
            <person name="Aftuck L."/>
            <person name="Alexander A."/>
            <person name="An P."/>
            <person name="Anderson E."/>
            <person name="Anderson S."/>
            <person name="Arachi H."/>
            <person name="Azer M."/>
            <person name="Bachantsang P."/>
            <person name="Barry A."/>
            <person name="Bayul T."/>
            <person name="Berlin A."/>
            <person name="Bessette D."/>
            <person name="Bloom T."/>
            <person name="Blye J."/>
            <person name="Boguslavskiy L."/>
            <person name="Bonnet C."/>
            <person name="Boukhgalter B."/>
            <person name="Bourzgui I."/>
            <person name="Brown A."/>
            <person name="Cahill P."/>
            <person name="Channer S."/>
            <person name="Cheshatsang Y."/>
            <person name="Chuda L."/>
            <person name="Citroen M."/>
            <person name="Collymore A."/>
            <person name="Cooke P."/>
            <person name="Costello M."/>
            <person name="D'Aco K."/>
            <person name="Daza R."/>
            <person name="De Haan G."/>
            <person name="DeGray S."/>
            <person name="DeMaso C."/>
            <person name="Dhargay N."/>
            <person name="Dooley K."/>
            <person name="Dooley E."/>
            <person name="Doricent M."/>
            <person name="Dorje P."/>
            <person name="Dorjee K."/>
            <person name="Dupes A."/>
            <person name="Elong R."/>
            <person name="Falk J."/>
            <person name="Farina A."/>
            <person name="Faro S."/>
            <person name="Ferguson D."/>
            <person name="Fisher S."/>
            <person name="Foley C.D."/>
            <person name="Franke A."/>
            <person name="Friedrich D."/>
            <person name="Gadbois L."/>
            <person name="Gearin G."/>
            <person name="Gearin C.R."/>
            <person name="Giannoukos G."/>
            <person name="Goode T."/>
            <person name="Graham J."/>
            <person name="Grandbois E."/>
            <person name="Grewal S."/>
            <person name="Gyaltsen K."/>
            <person name="Hafez N."/>
            <person name="Hagos B."/>
            <person name="Hall J."/>
            <person name="Henson C."/>
            <person name="Hollinger A."/>
            <person name="Honan T."/>
            <person name="Huard M.D."/>
            <person name="Hughes L."/>
            <person name="Hurhula B."/>
            <person name="Husby M.E."/>
            <person name="Kamat A."/>
            <person name="Kanga B."/>
            <person name="Kashin S."/>
            <person name="Khazanovich D."/>
            <person name="Kisner P."/>
            <person name="Lance K."/>
            <person name="Lara M."/>
            <person name="Lee W."/>
            <person name="Lennon N."/>
            <person name="Letendre F."/>
            <person name="LeVine R."/>
            <person name="Lipovsky A."/>
            <person name="Liu X."/>
            <person name="Liu J."/>
            <person name="Liu S."/>
            <person name="Lokyitsang T."/>
            <person name="Lokyitsang Y."/>
            <person name="Lubonja R."/>
            <person name="Lui A."/>
            <person name="MacDonald P."/>
            <person name="Magnisalis V."/>
            <person name="Maru K."/>
            <person name="Matthews C."/>
            <person name="McCusker W."/>
            <person name="McDonough S."/>
            <person name="Mehta T."/>
            <person name="Meldrim J."/>
            <person name="Meneus L."/>
            <person name="Mihai O."/>
            <person name="Mihalev A."/>
            <person name="Mihova T."/>
            <person name="Mittelman R."/>
            <person name="Mlenga V."/>
            <person name="Montmayeur A."/>
            <person name="Mulrain L."/>
            <person name="Navidi A."/>
            <person name="Naylor J."/>
            <person name="Negash T."/>
            <person name="Nguyen T."/>
            <person name="Nguyen N."/>
            <person name="Nicol R."/>
            <person name="Norbu C."/>
            <person name="Norbu N."/>
            <person name="Novod N."/>
            <person name="O'Neill B."/>
            <person name="Osman S."/>
            <person name="Markiewicz E."/>
            <person name="Oyono O.L."/>
            <person name="Patti C."/>
            <person name="Phunkhang P."/>
            <person name="Pierre F."/>
            <person name="Priest M."/>
            <person name="Raghuraman S."/>
            <person name="Rege F."/>
            <person name="Reyes R."/>
            <person name="Rise C."/>
            <person name="Rogov P."/>
            <person name="Ross K."/>
            <person name="Ryan E."/>
            <person name="Settipalli S."/>
            <person name="Shea T."/>
            <person name="Sherpa N."/>
            <person name="Shi L."/>
            <person name="Shih D."/>
            <person name="Sparrow T."/>
            <person name="Spaulding J."/>
            <person name="Stalker J."/>
            <person name="Stange-Thomann N."/>
            <person name="Stavropoulos S."/>
            <person name="Stone C."/>
            <person name="Strader C."/>
            <person name="Tesfaye S."/>
            <person name="Thomson T."/>
            <person name="Thoulutsang Y."/>
            <person name="Thoulutsang D."/>
            <person name="Topham K."/>
            <person name="Topping I."/>
            <person name="Tsamla T."/>
            <person name="Vassiliev H."/>
            <person name="Vo A."/>
            <person name="Wangchuk T."/>
            <person name="Wangdi T."/>
            <person name="Weiand M."/>
            <person name="Wilkinson J."/>
            <person name="Wilson A."/>
            <person name="Yadav S."/>
            <person name="Young G."/>
            <person name="Yu Q."/>
            <person name="Zembek L."/>
            <person name="Zhong D."/>
            <person name="Zimmer A."/>
            <person name="Zwirko Z."/>
            <person name="Jaffe D.B."/>
            <person name="Alvarez P."/>
            <person name="Brockman W."/>
            <person name="Butler J."/>
            <person name="Chin C."/>
            <person name="Gnerre S."/>
            <person name="Grabherr M."/>
            <person name="Kleber M."/>
            <person name="Mauceli E."/>
            <person name="MacCallum I."/>
        </authorList>
    </citation>
    <scope>NUCLEOTIDE SEQUENCE [LARGE SCALE GENOMIC DNA]</scope>
    <source>
        <strain evidence="7">MSH-3 / Tucson 14011-0111.49</strain>
    </source>
</reference>
<keyword evidence="3" id="KW-0106">Calcium</keyword>
<dbReference type="PANTHER" id="PTHR13025:SF6">
    <property type="entry name" value="EF-HAND DOMAIN-CONTAINING PROTEIN-RELATED"/>
    <property type="match status" value="1"/>
</dbReference>
<dbReference type="OMA" id="MNFCQFL"/>
<evidence type="ECO:0000259" key="5">
    <source>
        <dbReference type="PROSITE" id="PS50222"/>
    </source>
</evidence>
<evidence type="ECO:0000256" key="4">
    <source>
        <dbReference type="SAM" id="MobiDB-lite"/>
    </source>
</evidence>
<dbReference type="InterPro" id="IPR040365">
    <property type="entry name" value="EFHD1/2"/>
</dbReference>
<dbReference type="OrthoDB" id="6572480at2759"/>
<organism evidence="7">
    <name type="scientific">Drosophila persimilis</name>
    <name type="common">Fruit fly</name>
    <dbReference type="NCBI Taxonomy" id="7234"/>
    <lineage>
        <taxon>Eukaryota</taxon>
        <taxon>Metazoa</taxon>
        <taxon>Ecdysozoa</taxon>
        <taxon>Arthropoda</taxon>
        <taxon>Hexapoda</taxon>
        <taxon>Insecta</taxon>
        <taxon>Pterygota</taxon>
        <taxon>Neoptera</taxon>
        <taxon>Endopterygota</taxon>
        <taxon>Diptera</taxon>
        <taxon>Brachycera</taxon>
        <taxon>Muscomorpha</taxon>
        <taxon>Ephydroidea</taxon>
        <taxon>Drosophilidae</taxon>
        <taxon>Drosophila</taxon>
        <taxon>Sophophora</taxon>
    </lineage>
</organism>
<evidence type="ECO:0000256" key="1">
    <source>
        <dbReference type="ARBA" id="ARBA00022723"/>
    </source>
</evidence>
<dbReference type="SUPFAM" id="SSF47473">
    <property type="entry name" value="EF-hand"/>
    <property type="match status" value="1"/>
</dbReference>
<dbReference type="eggNOG" id="KOG0041">
    <property type="taxonomic scope" value="Eukaryota"/>
</dbReference>
<protein>
    <submittedName>
        <fullName evidence="6">GL22131</fullName>
    </submittedName>
</protein>